<sequence>MKKTFYFLLTKSVGTYINMLMYLFPKKAIQIAHGHFSEPKKGKITASNLPKTLQTAILETIVENGNVIQTYIWKGNENIIMLIHGWESNSSRWKKMLPYLIQSRSTVIAIDGPGQGLSNGKEFTVPKYAEFIDIVAKRYSPQYLIGHSMGGQTSLYYQYKYQNPTIQKMVILGAPSDFTIILANFINLLSLNKKVTKSLENKYTKVLDLDLKEFASKQFVSKIKVKGLLAHDIDDTVVLFSEGKKIADAWKDVQFEQTKGLGHKLHDADLYEKVSKFLFSKT</sequence>
<evidence type="ECO:0000259" key="1">
    <source>
        <dbReference type="Pfam" id="PF00561"/>
    </source>
</evidence>
<keyword evidence="3" id="KW-1185">Reference proteome</keyword>
<dbReference type="AlphaFoldDB" id="A0A1M5GZ15"/>
<keyword evidence="2" id="KW-0378">Hydrolase</keyword>
<dbReference type="RefSeq" id="WP_073017116.1">
    <property type="nucleotide sequence ID" value="NZ_FQWF01000002.1"/>
</dbReference>
<organism evidence="2 3">
    <name type="scientific">Flavobacterium micromati</name>
    <dbReference type="NCBI Taxonomy" id="229205"/>
    <lineage>
        <taxon>Bacteria</taxon>
        <taxon>Pseudomonadati</taxon>
        <taxon>Bacteroidota</taxon>
        <taxon>Flavobacteriia</taxon>
        <taxon>Flavobacteriales</taxon>
        <taxon>Flavobacteriaceae</taxon>
        <taxon>Flavobacterium</taxon>
    </lineage>
</organism>
<dbReference type="OrthoDB" id="9785847at2"/>
<name>A0A1M5GZ15_9FLAO</name>
<protein>
    <submittedName>
        <fullName evidence="2">Serine aminopeptidase, S33</fullName>
    </submittedName>
</protein>
<dbReference type="InterPro" id="IPR029058">
    <property type="entry name" value="AB_hydrolase_fold"/>
</dbReference>
<dbReference type="PANTHER" id="PTHR46438">
    <property type="entry name" value="ALPHA/BETA-HYDROLASES SUPERFAMILY PROTEIN"/>
    <property type="match status" value="1"/>
</dbReference>
<evidence type="ECO:0000313" key="3">
    <source>
        <dbReference type="Proteomes" id="UP000184020"/>
    </source>
</evidence>
<dbReference type="Pfam" id="PF00561">
    <property type="entry name" value="Abhydrolase_1"/>
    <property type="match status" value="1"/>
</dbReference>
<feature type="domain" description="AB hydrolase-1" evidence="1">
    <location>
        <begin position="79"/>
        <end position="179"/>
    </location>
</feature>
<accession>A0A1M5GZ15</accession>
<keyword evidence="2" id="KW-0031">Aminopeptidase</keyword>
<dbReference type="SUPFAM" id="SSF53474">
    <property type="entry name" value="alpha/beta-Hydrolases"/>
    <property type="match status" value="1"/>
</dbReference>
<evidence type="ECO:0000313" key="2">
    <source>
        <dbReference type="EMBL" id="SHG08898.1"/>
    </source>
</evidence>
<reference evidence="3" key="1">
    <citation type="submission" date="2016-11" db="EMBL/GenBank/DDBJ databases">
        <authorList>
            <person name="Varghese N."/>
            <person name="Submissions S."/>
        </authorList>
    </citation>
    <scope>NUCLEOTIDE SEQUENCE [LARGE SCALE GENOMIC DNA]</scope>
    <source>
        <strain evidence="3">DSM 17659</strain>
    </source>
</reference>
<dbReference type="PANTHER" id="PTHR46438:SF11">
    <property type="entry name" value="LIPASE-RELATED"/>
    <property type="match status" value="1"/>
</dbReference>
<dbReference type="STRING" id="229205.SAMN05444372_102212"/>
<keyword evidence="2" id="KW-0645">Protease</keyword>
<gene>
    <name evidence="2" type="ORF">SAMN05444372_102212</name>
</gene>
<dbReference type="GO" id="GO:0004177">
    <property type="term" value="F:aminopeptidase activity"/>
    <property type="evidence" value="ECO:0007669"/>
    <property type="project" value="UniProtKB-KW"/>
</dbReference>
<proteinExistence type="predicted"/>
<dbReference type="Gene3D" id="3.40.50.1820">
    <property type="entry name" value="alpha/beta hydrolase"/>
    <property type="match status" value="1"/>
</dbReference>
<dbReference type="EMBL" id="FQWF01000002">
    <property type="protein sequence ID" value="SHG08898.1"/>
    <property type="molecule type" value="Genomic_DNA"/>
</dbReference>
<dbReference type="InterPro" id="IPR000073">
    <property type="entry name" value="AB_hydrolase_1"/>
</dbReference>
<dbReference type="Proteomes" id="UP000184020">
    <property type="component" value="Unassembled WGS sequence"/>
</dbReference>